<evidence type="ECO:0000256" key="1">
    <source>
        <dbReference type="ARBA" id="ARBA00010088"/>
    </source>
</evidence>
<evidence type="ECO:0000313" key="4">
    <source>
        <dbReference type="EMBL" id="CAK0740736.1"/>
    </source>
</evidence>
<dbReference type="InterPro" id="IPR029058">
    <property type="entry name" value="AB_hydrolase_fold"/>
</dbReference>
<dbReference type="PANTHER" id="PTHR43248">
    <property type="entry name" value="2-SUCCINYL-6-HYDROXY-2,4-CYCLOHEXADIENE-1-CARBOXYLATE SYNTHASE"/>
    <property type="match status" value="1"/>
</dbReference>
<dbReference type="Proteomes" id="UP001314263">
    <property type="component" value="Unassembled WGS sequence"/>
</dbReference>
<comment type="similarity">
    <text evidence="1">Belongs to the peptidase S33 family.</text>
</comment>
<gene>
    <name evidence="4" type="ORF">CVIRNUC_001272</name>
</gene>
<dbReference type="Gene3D" id="3.40.50.1820">
    <property type="entry name" value="alpha/beta hydrolase"/>
    <property type="match status" value="1"/>
</dbReference>
<evidence type="ECO:0000256" key="2">
    <source>
        <dbReference type="ARBA" id="ARBA00022801"/>
    </source>
</evidence>
<feature type="domain" description="AB hydrolase-1" evidence="3">
    <location>
        <begin position="63"/>
        <end position="322"/>
    </location>
</feature>
<dbReference type="InterPro" id="IPR000073">
    <property type="entry name" value="AB_hydrolase_1"/>
</dbReference>
<comment type="caution">
    <text evidence="4">The sequence shown here is derived from an EMBL/GenBank/DDBJ whole genome shotgun (WGS) entry which is preliminary data.</text>
</comment>
<dbReference type="PROSITE" id="PS51257">
    <property type="entry name" value="PROKAR_LIPOPROTEIN"/>
    <property type="match status" value="1"/>
</dbReference>
<dbReference type="SUPFAM" id="SSF53474">
    <property type="entry name" value="alpha/beta-Hydrolases"/>
    <property type="match status" value="1"/>
</dbReference>
<reference evidence="4 5" key="1">
    <citation type="submission" date="2023-10" db="EMBL/GenBank/DDBJ databases">
        <authorList>
            <person name="Maclean D."/>
            <person name="Macfadyen A."/>
        </authorList>
    </citation>
    <scope>NUCLEOTIDE SEQUENCE [LARGE SCALE GENOMIC DNA]</scope>
</reference>
<dbReference type="EMBL" id="CAUYUE010000002">
    <property type="protein sequence ID" value="CAK0740736.1"/>
    <property type="molecule type" value="Genomic_DNA"/>
</dbReference>
<evidence type="ECO:0000313" key="5">
    <source>
        <dbReference type="Proteomes" id="UP001314263"/>
    </source>
</evidence>
<dbReference type="PANTHER" id="PTHR43248:SF3">
    <property type="entry name" value="AB HYDROLASE-1 DOMAIN-CONTAINING PROTEIN"/>
    <property type="match status" value="1"/>
</dbReference>
<organism evidence="4 5">
    <name type="scientific">Coccomyxa viridis</name>
    <dbReference type="NCBI Taxonomy" id="1274662"/>
    <lineage>
        <taxon>Eukaryota</taxon>
        <taxon>Viridiplantae</taxon>
        <taxon>Chlorophyta</taxon>
        <taxon>core chlorophytes</taxon>
        <taxon>Trebouxiophyceae</taxon>
        <taxon>Trebouxiophyceae incertae sedis</taxon>
        <taxon>Coccomyxaceae</taxon>
        <taxon>Coccomyxa</taxon>
    </lineage>
</organism>
<dbReference type="GO" id="GO:0016787">
    <property type="term" value="F:hydrolase activity"/>
    <property type="evidence" value="ECO:0007669"/>
    <property type="project" value="UniProtKB-KW"/>
</dbReference>
<keyword evidence="2" id="KW-0378">Hydrolase</keyword>
<dbReference type="Pfam" id="PF12697">
    <property type="entry name" value="Abhydrolase_6"/>
    <property type="match status" value="1"/>
</dbReference>
<dbReference type="InterPro" id="IPR051601">
    <property type="entry name" value="Serine_prot/Carboxylest_S33"/>
</dbReference>
<protein>
    <recommendedName>
        <fullName evidence="3">AB hydrolase-1 domain-containing protein</fullName>
    </recommendedName>
</protein>
<sequence>MALFRAGARIQTGSGWWLGACSVSDSLQVCQEQLKCMATLAYETVCSAPKEAGSGDRDKQTALIVHGLLGSGRNWRTFSRMLANEAASVSGRPWKMVMVDQRNHGASSEVRGFHPPHSIQASAGDLLSLVQSKLSGRVPDMLVGHSLGGKTVLELLRQLQESGQQLPKKVFVLDSPLGETNGSNGVHSDTEKVINEILGIALPVPSREWLYKYMTDRGYSTAIQQWLGSNLVGTRGGFKWAFDISGAAAMFSSYRRLDCYSLLQQPLPGVEVHVVRAEQSDRWSTKELRQLGEVAEQSGKALVKVHVLPKAGHWLHVDNAEGLLTLISSSLSSQEG</sequence>
<name>A0AAV1HT78_9CHLO</name>
<evidence type="ECO:0000259" key="3">
    <source>
        <dbReference type="Pfam" id="PF12697"/>
    </source>
</evidence>
<dbReference type="AlphaFoldDB" id="A0AAV1HT78"/>
<accession>A0AAV1HT78</accession>
<proteinExistence type="inferred from homology"/>
<keyword evidence="5" id="KW-1185">Reference proteome</keyword>